<evidence type="ECO:0000313" key="1">
    <source>
        <dbReference type="EMBL" id="EGZ29051.1"/>
    </source>
</evidence>
<proteinExistence type="predicted"/>
<protein>
    <submittedName>
        <fullName evidence="1">Uncharacterized protein</fullName>
    </submittedName>
</protein>
<name>G4YGD8_PHYSP</name>
<sequence length="310" mass="33304">MFNGGERISAAVLFATVGVSSPGSVSSDPASAKYSVSAFTIGDWGTTTDPGSCRSSTFSNYDLNAEAIPNVIIRTTEMLQALDNKLNWQASDTSPNDDRWILKDYFYVHTIEDAESGVSIDIFNVDGNDADVHGAAVTCCQCYGYASSNDNSGCNDVVRQWGNDSRAQLKDKVAASNATWKLINNHYSPYEILNSTRVRLAAAVADKPSALSAQPPTSSVNRQGKVLKGISIRRRNNTRPKNKGVLAETAWFVAATTAGSGIQVCIYDHTHGEKHDYAASHFVENGAGGGIKKEAASEIPSYATAYVKRE</sequence>
<reference evidence="1 2" key="1">
    <citation type="journal article" date="2006" name="Science">
        <title>Phytophthora genome sequences uncover evolutionary origins and mechanisms of pathogenesis.</title>
        <authorList>
            <person name="Tyler B.M."/>
            <person name="Tripathy S."/>
            <person name="Zhang X."/>
            <person name="Dehal P."/>
            <person name="Jiang R.H."/>
            <person name="Aerts A."/>
            <person name="Arredondo F.D."/>
            <person name="Baxter L."/>
            <person name="Bensasson D."/>
            <person name="Beynon J.L."/>
            <person name="Chapman J."/>
            <person name="Damasceno C.M."/>
            <person name="Dorrance A.E."/>
            <person name="Dou D."/>
            <person name="Dickerman A.W."/>
            <person name="Dubchak I.L."/>
            <person name="Garbelotto M."/>
            <person name="Gijzen M."/>
            <person name="Gordon S.G."/>
            <person name="Govers F."/>
            <person name="Grunwald N.J."/>
            <person name="Huang W."/>
            <person name="Ivors K.L."/>
            <person name="Jones R.W."/>
            <person name="Kamoun S."/>
            <person name="Krampis K."/>
            <person name="Lamour K.H."/>
            <person name="Lee M.K."/>
            <person name="McDonald W.H."/>
            <person name="Medina M."/>
            <person name="Meijer H.J."/>
            <person name="Nordberg E.K."/>
            <person name="Maclean D.J."/>
            <person name="Ospina-Giraldo M.D."/>
            <person name="Morris P.F."/>
            <person name="Phuntumart V."/>
            <person name="Putnam N.H."/>
            <person name="Rash S."/>
            <person name="Rose J.K."/>
            <person name="Sakihama Y."/>
            <person name="Salamov A.A."/>
            <person name="Savidor A."/>
            <person name="Scheuring C.F."/>
            <person name="Smith B.M."/>
            <person name="Sobral B.W."/>
            <person name="Terry A."/>
            <person name="Torto-Alalibo T.A."/>
            <person name="Win J."/>
            <person name="Xu Z."/>
            <person name="Zhang H."/>
            <person name="Grigoriev I.V."/>
            <person name="Rokhsar D.S."/>
            <person name="Boore J.L."/>
        </authorList>
    </citation>
    <scope>NUCLEOTIDE SEQUENCE [LARGE SCALE GENOMIC DNA]</scope>
    <source>
        <strain evidence="1 2">P6497</strain>
    </source>
</reference>
<dbReference type="InParanoid" id="G4YGD8"/>
<dbReference type="KEGG" id="psoj:PHYSODRAFT_322630"/>
<dbReference type="Gene3D" id="3.60.21.10">
    <property type="match status" value="1"/>
</dbReference>
<dbReference type="AlphaFoldDB" id="G4YGD8"/>
<organism evidence="1 2">
    <name type="scientific">Phytophthora sojae (strain P6497)</name>
    <name type="common">Soybean stem and root rot agent</name>
    <name type="synonym">Phytophthora megasperma f. sp. glycines</name>
    <dbReference type="NCBI Taxonomy" id="1094619"/>
    <lineage>
        <taxon>Eukaryota</taxon>
        <taxon>Sar</taxon>
        <taxon>Stramenopiles</taxon>
        <taxon>Oomycota</taxon>
        <taxon>Peronosporomycetes</taxon>
        <taxon>Peronosporales</taxon>
        <taxon>Peronosporaceae</taxon>
        <taxon>Phytophthora</taxon>
    </lineage>
</organism>
<dbReference type="EMBL" id="JH159151">
    <property type="protein sequence ID" value="EGZ29051.1"/>
    <property type="molecule type" value="Genomic_DNA"/>
</dbReference>
<dbReference type="InterPro" id="IPR029052">
    <property type="entry name" value="Metallo-depent_PP-like"/>
</dbReference>
<gene>
    <name evidence="1" type="ORF">PHYSODRAFT_322630</name>
</gene>
<accession>G4YGD8</accession>
<keyword evidence="2" id="KW-1185">Reference proteome</keyword>
<dbReference type="Proteomes" id="UP000002640">
    <property type="component" value="Unassembled WGS sequence"/>
</dbReference>
<dbReference type="GeneID" id="20644828"/>
<dbReference type="RefSeq" id="XP_009516326.1">
    <property type="nucleotide sequence ID" value="XM_009518031.1"/>
</dbReference>
<evidence type="ECO:0000313" key="2">
    <source>
        <dbReference type="Proteomes" id="UP000002640"/>
    </source>
</evidence>